<feature type="signal peptide" evidence="2">
    <location>
        <begin position="1"/>
        <end position="26"/>
    </location>
</feature>
<dbReference type="PANTHER" id="PTHR42928">
    <property type="entry name" value="TRICARBOXYLATE-BINDING PROTEIN"/>
    <property type="match status" value="1"/>
</dbReference>
<dbReference type="Proteomes" id="UP000254889">
    <property type="component" value="Chromosome"/>
</dbReference>
<organism evidence="3 4">
    <name type="scientific">Pseudolabrys taiwanensis</name>
    <dbReference type="NCBI Taxonomy" id="331696"/>
    <lineage>
        <taxon>Bacteria</taxon>
        <taxon>Pseudomonadati</taxon>
        <taxon>Pseudomonadota</taxon>
        <taxon>Alphaproteobacteria</taxon>
        <taxon>Hyphomicrobiales</taxon>
        <taxon>Xanthobacteraceae</taxon>
        <taxon>Pseudolabrys</taxon>
    </lineage>
</organism>
<accession>A0A346A240</accession>
<keyword evidence="2" id="KW-0732">Signal</keyword>
<name>A0A346A240_9HYPH</name>
<dbReference type="SUPFAM" id="SSF53850">
    <property type="entry name" value="Periplasmic binding protein-like II"/>
    <property type="match status" value="1"/>
</dbReference>
<dbReference type="PANTHER" id="PTHR42928:SF5">
    <property type="entry name" value="BLR1237 PROTEIN"/>
    <property type="match status" value="1"/>
</dbReference>
<evidence type="ECO:0000313" key="3">
    <source>
        <dbReference type="EMBL" id="AXK83237.1"/>
    </source>
</evidence>
<dbReference type="PIRSF" id="PIRSF017082">
    <property type="entry name" value="YflP"/>
    <property type="match status" value="1"/>
</dbReference>
<dbReference type="PROSITE" id="PS51318">
    <property type="entry name" value="TAT"/>
    <property type="match status" value="1"/>
</dbReference>
<dbReference type="InterPro" id="IPR006311">
    <property type="entry name" value="TAT_signal"/>
</dbReference>
<dbReference type="KEGG" id="ptaw:DW352_23580"/>
<keyword evidence="4" id="KW-1185">Reference proteome</keyword>
<evidence type="ECO:0000256" key="2">
    <source>
        <dbReference type="SAM" id="SignalP"/>
    </source>
</evidence>
<dbReference type="Gene3D" id="3.40.190.10">
    <property type="entry name" value="Periplasmic binding protein-like II"/>
    <property type="match status" value="1"/>
</dbReference>
<gene>
    <name evidence="3" type="ORF">DW352_23580</name>
</gene>
<dbReference type="EMBL" id="CP031417">
    <property type="protein sequence ID" value="AXK83237.1"/>
    <property type="molecule type" value="Genomic_DNA"/>
</dbReference>
<protein>
    <submittedName>
        <fullName evidence="3">Tripartite tricarboxylate transporter substrate binding protein</fullName>
    </submittedName>
</protein>
<dbReference type="AlphaFoldDB" id="A0A346A240"/>
<feature type="chain" id="PRO_5016591924" evidence="2">
    <location>
        <begin position="27"/>
        <end position="324"/>
    </location>
</feature>
<dbReference type="RefSeq" id="WP_115693616.1">
    <property type="nucleotide sequence ID" value="NZ_CP031417.1"/>
</dbReference>
<dbReference type="InterPro" id="IPR005064">
    <property type="entry name" value="BUG"/>
</dbReference>
<comment type="similarity">
    <text evidence="1">Belongs to the UPF0065 (bug) family.</text>
</comment>
<evidence type="ECO:0000313" key="4">
    <source>
        <dbReference type="Proteomes" id="UP000254889"/>
    </source>
</evidence>
<proteinExistence type="inferred from homology"/>
<evidence type="ECO:0000256" key="1">
    <source>
        <dbReference type="ARBA" id="ARBA00006987"/>
    </source>
</evidence>
<sequence length="324" mass="34370">MNILRRSFLALACAAVAATVAMPAQAQTAWPTRPVKFIIPLGPGSGVDITARLLADKLSERWGQPVVVENRPGGDAIVAINAVVGAKDDHVLLFAPASTFTAHPLLHDSLPYRQDDLVPIARVTNTLITLGVPSELGVKTVKELTDKIKAAPGKLNYASVTGANDLMFAAFLKTEKLDMAKVPYKDTVQAINDLAEGRIQAYVGAYAIMRPRVQQGKVTVLALTNRQHAKALDAVPTAREAGFPSLEFDGLVGLLGAKGFPDAAKQRIAKDIREIVSDPAVGEKLSLTGQVVNPGTADEFAGDLKDQRDAVARIGQTLGIKASQ</sequence>
<reference evidence="3 4" key="1">
    <citation type="submission" date="2018-07" db="EMBL/GenBank/DDBJ databases">
        <authorList>
            <person name="Quirk P.G."/>
            <person name="Krulwich T.A."/>
        </authorList>
    </citation>
    <scope>NUCLEOTIDE SEQUENCE [LARGE SCALE GENOMIC DNA]</scope>
    <source>
        <strain evidence="3 4">CC-BB4</strain>
    </source>
</reference>
<dbReference type="Gene3D" id="3.40.190.150">
    <property type="entry name" value="Bordetella uptake gene, domain 1"/>
    <property type="match status" value="1"/>
</dbReference>
<dbReference type="CDD" id="cd07012">
    <property type="entry name" value="PBP2_Bug_TTT"/>
    <property type="match status" value="1"/>
</dbReference>
<dbReference type="Pfam" id="PF03401">
    <property type="entry name" value="TctC"/>
    <property type="match status" value="1"/>
</dbReference>
<dbReference type="InterPro" id="IPR042100">
    <property type="entry name" value="Bug_dom1"/>
</dbReference>
<dbReference type="OrthoDB" id="7263751at2"/>